<dbReference type="EMBL" id="JAKKPZ010000013">
    <property type="protein sequence ID" value="KAI1714343.1"/>
    <property type="molecule type" value="Genomic_DNA"/>
</dbReference>
<feature type="signal peptide" evidence="1">
    <location>
        <begin position="1"/>
        <end position="27"/>
    </location>
</feature>
<evidence type="ECO:0000313" key="2">
    <source>
        <dbReference type="EMBL" id="KAI1714343.1"/>
    </source>
</evidence>
<organism evidence="2 3">
    <name type="scientific">Ditylenchus destructor</name>
    <dbReference type="NCBI Taxonomy" id="166010"/>
    <lineage>
        <taxon>Eukaryota</taxon>
        <taxon>Metazoa</taxon>
        <taxon>Ecdysozoa</taxon>
        <taxon>Nematoda</taxon>
        <taxon>Chromadorea</taxon>
        <taxon>Rhabditida</taxon>
        <taxon>Tylenchina</taxon>
        <taxon>Tylenchomorpha</taxon>
        <taxon>Sphaerularioidea</taxon>
        <taxon>Anguinidae</taxon>
        <taxon>Anguininae</taxon>
        <taxon>Ditylenchus</taxon>
    </lineage>
</organism>
<dbReference type="AlphaFoldDB" id="A0AAD4N7D0"/>
<keyword evidence="1" id="KW-0732">Signal</keyword>
<proteinExistence type="predicted"/>
<sequence length="148" mass="16419">MHTVHILPASVVLLLVLGSMLTSSTEAAPNVGMYSNFRAGNPQRLNVQPELRQYFTTQSRFLPYYGMGPLPSAQRQGALPTAARLTDEDLFMEIRERKSNNLRNLMRIGKRSAPLNPPEAEKALGMKSLVEPKNADIVDGMGVQPARW</sequence>
<comment type="caution">
    <text evidence="2">The sequence shown here is derived from an EMBL/GenBank/DDBJ whole genome shotgun (WGS) entry which is preliminary data.</text>
</comment>
<evidence type="ECO:0000256" key="1">
    <source>
        <dbReference type="SAM" id="SignalP"/>
    </source>
</evidence>
<feature type="chain" id="PRO_5041978216" evidence="1">
    <location>
        <begin position="28"/>
        <end position="148"/>
    </location>
</feature>
<gene>
    <name evidence="2" type="ORF">DdX_08436</name>
</gene>
<reference evidence="2" key="1">
    <citation type="submission" date="2022-01" db="EMBL/GenBank/DDBJ databases">
        <title>Genome Sequence Resource for Two Populations of Ditylenchus destructor, the Migratory Endoparasitic Phytonematode.</title>
        <authorList>
            <person name="Zhang H."/>
            <person name="Lin R."/>
            <person name="Xie B."/>
        </authorList>
    </citation>
    <scope>NUCLEOTIDE SEQUENCE</scope>
    <source>
        <strain evidence="2">BazhouSP</strain>
    </source>
</reference>
<evidence type="ECO:0000313" key="3">
    <source>
        <dbReference type="Proteomes" id="UP001201812"/>
    </source>
</evidence>
<keyword evidence="3" id="KW-1185">Reference proteome</keyword>
<name>A0AAD4N7D0_9BILA</name>
<accession>A0AAD4N7D0</accession>
<protein>
    <submittedName>
        <fullName evidence="2">Uncharacterized protein</fullName>
    </submittedName>
</protein>
<dbReference type="Proteomes" id="UP001201812">
    <property type="component" value="Unassembled WGS sequence"/>
</dbReference>